<dbReference type="Pfam" id="PF00176">
    <property type="entry name" value="SNF2-rel_dom"/>
    <property type="match status" value="1"/>
</dbReference>
<dbReference type="PANTHER" id="PTHR10799">
    <property type="entry name" value="SNF2/RAD54 HELICASE FAMILY"/>
    <property type="match status" value="1"/>
</dbReference>
<name>A0A411HPU2_9GAMM</name>
<dbReference type="GO" id="GO:0016787">
    <property type="term" value="F:hydrolase activity"/>
    <property type="evidence" value="ECO:0007669"/>
    <property type="project" value="UniProtKB-KW"/>
</dbReference>
<dbReference type="Gene3D" id="3.40.50.10810">
    <property type="entry name" value="Tandem AAA-ATPase domain"/>
    <property type="match status" value="1"/>
</dbReference>
<dbReference type="Gene3D" id="3.40.50.300">
    <property type="entry name" value="P-loop containing nucleotide triphosphate hydrolases"/>
    <property type="match status" value="1"/>
</dbReference>
<accession>A0A411HPU2</accession>
<keyword evidence="2 7" id="KW-0067">ATP-binding</keyword>
<evidence type="ECO:0000313" key="7">
    <source>
        <dbReference type="EMBL" id="QBB72504.1"/>
    </source>
</evidence>
<gene>
    <name evidence="7" type="ORF">ELE36_00440</name>
</gene>
<dbReference type="InterPro" id="IPR038718">
    <property type="entry name" value="SNF2-like_sf"/>
</dbReference>
<dbReference type="CDD" id="cd18012">
    <property type="entry name" value="DEXQc_arch_SWI2_SNF2"/>
    <property type="match status" value="1"/>
</dbReference>
<keyword evidence="3" id="KW-0863">Zinc-finger</keyword>
<sequence>MDQASFLQLLMHVDWRAAFDAATLARADACVREHRVSQLRYPESARGSLQGVVRANGNAPYRCSVNVFEPNGPLVNSCTCPIGHGCEHVAAILLACTALSPAPAAAVEILQVQPTPVLRLRSLHAARERHGRTVHEILGCAHLFFDYASHRMQPDEMPRVRQLADGRQIEVVPNRAAELAVYERFEELSLLDAQLLAPLLSEGAEQLGDGDFVLERGRGEIASPDHWLPLLPRLANEGFQVEFDASFPIEVLPPAEKWVAEIDDSAARWFDVSLGIVINGERIDLLPILRRALSDPSFPLKPTAHEADDAMWLAPLDERRRLPLPLKRVRALIAPLLEWLENSSGMADGHLRLHRAQASVIDELARGTGLPWHGGESLREQIAKLREHHHVADAPAGFLATLRPYQQEGLAWLGFLAKAGLGGILADDMGLGKTVQVLAHVLAQYQAQKISARLPTLVIAPTSLVANWRAEAARFAPQLRVLVLHGSARESQFKLIPTHDMIITTYPLLVRDRDVLLEHAFGLLVLDEAQMIKNAQTQTAKVVREIKATRHIAMTGTPLENHLGELWAQFDAVEPGLLGSERQFTRAYRTPIEKHADADTQAMLNRRIAPLLLRRRKQDVLKDLPPKTEILRLVELEDRQRELYETLRLAQHDRVREALEHRGLGQSGIVVLDALLKLRQVCCDPRLVKLDAARGVEESAKLDMLLELLDQLVAEDRRVLVFSQFTEMLDLIAAALDARKIDYLMLTGQTKARAPLVERFQRGEVPVFLVSLKAGGVGLNLTAADTVIHYDPWWNPAVEAQASDRAHRIGQDKSVFVYKLICSGTVEEKIMALQTRKAELATAVLEGGSTQSLRFDEEDLAELFGPL</sequence>
<dbReference type="SMART" id="SM00490">
    <property type="entry name" value="HELICc"/>
    <property type="match status" value="1"/>
</dbReference>
<dbReference type="FunFam" id="3.40.50.300:FF:000533">
    <property type="entry name" value="Helicase, Snf2 family"/>
    <property type="match status" value="1"/>
</dbReference>
<keyword evidence="8" id="KW-1185">Reference proteome</keyword>
<evidence type="ECO:0000256" key="2">
    <source>
        <dbReference type="ARBA" id="ARBA00022806"/>
    </source>
</evidence>
<dbReference type="InterPro" id="IPR027417">
    <property type="entry name" value="P-loop_NTPase"/>
</dbReference>
<keyword evidence="1" id="KW-0378">Hydrolase</keyword>
<reference evidence="7 8" key="1">
    <citation type="submission" date="2019-01" db="EMBL/GenBank/DDBJ databases">
        <title>Pseudolysobacter antarctica gen. nov., sp. nov., isolated from Fildes Peninsula, Antarctica.</title>
        <authorList>
            <person name="Wei Z."/>
            <person name="Peng F."/>
        </authorList>
    </citation>
    <scope>NUCLEOTIDE SEQUENCE [LARGE SCALE GENOMIC DNA]</scope>
    <source>
        <strain evidence="7 8">AQ6-296</strain>
    </source>
</reference>
<dbReference type="PROSITE" id="PS50966">
    <property type="entry name" value="ZF_SWIM"/>
    <property type="match status" value="1"/>
</dbReference>
<keyword evidence="2 7" id="KW-0547">Nucleotide-binding</keyword>
<dbReference type="EMBL" id="CP035704">
    <property type="protein sequence ID" value="QBB72504.1"/>
    <property type="molecule type" value="Genomic_DNA"/>
</dbReference>
<keyword evidence="3" id="KW-0862">Zinc</keyword>
<dbReference type="RefSeq" id="WP_129836523.1">
    <property type="nucleotide sequence ID" value="NZ_CP035704.1"/>
</dbReference>
<proteinExistence type="predicted"/>
<evidence type="ECO:0000259" key="5">
    <source>
        <dbReference type="PROSITE" id="PS51192"/>
    </source>
</evidence>
<keyword evidence="2 7" id="KW-0347">Helicase</keyword>
<feature type="domain" description="Helicase C-terminal" evidence="6">
    <location>
        <begin position="708"/>
        <end position="861"/>
    </location>
</feature>
<protein>
    <submittedName>
        <fullName evidence="7">DEAD/DEAH box helicase</fullName>
    </submittedName>
</protein>
<organism evidence="7 8">
    <name type="scientific">Pseudolysobacter antarcticus</name>
    <dbReference type="NCBI Taxonomy" id="2511995"/>
    <lineage>
        <taxon>Bacteria</taxon>
        <taxon>Pseudomonadati</taxon>
        <taxon>Pseudomonadota</taxon>
        <taxon>Gammaproteobacteria</taxon>
        <taxon>Lysobacterales</taxon>
        <taxon>Rhodanobacteraceae</taxon>
        <taxon>Pseudolysobacter</taxon>
    </lineage>
</organism>
<dbReference type="GO" id="GO:0005524">
    <property type="term" value="F:ATP binding"/>
    <property type="evidence" value="ECO:0007669"/>
    <property type="project" value="InterPro"/>
</dbReference>
<evidence type="ECO:0000313" key="8">
    <source>
        <dbReference type="Proteomes" id="UP000291562"/>
    </source>
</evidence>
<dbReference type="CDD" id="cd18793">
    <property type="entry name" value="SF2_C_SNF"/>
    <property type="match status" value="1"/>
</dbReference>
<dbReference type="InterPro" id="IPR014001">
    <property type="entry name" value="Helicase_ATP-bd"/>
</dbReference>
<feature type="domain" description="Helicase ATP-binding" evidence="5">
    <location>
        <begin position="414"/>
        <end position="576"/>
    </location>
</feature>
<dbReference type="GO" id="GO:0004386">
    <property type="term" value="F:helicase activity"/>
    <property type="evidence" value="ECO:0007669"/>
    <property type="project" value="UniProtKB-KW"/>
</dbReference>
<dbReference type="SUPFAM" id="SSF52540">
    <property type="entry name" value="P-loop containing nucleoside triphosphate hydrolases"/>
    <property type="match status" value="2"/>
</dbReference>
<dbReference type="InterPro" id="IPR001650">
    <property type="entry name" value="Helicase_C-like"/>
</dbReference>
<dbReference type="PROSITE" id="PS51194">
    <property type="entry name" value="HELICASE_CTER"/>
    <property type="match status" value="1"/>
</dbReference>
<dbReference type="AlphaFoldDB" id="A0A411HPU2"/>
<dbReference type="SMART" id="SM00487">
    <property type="entry name" value="DEXDc"/>
    <property type="match status" value="1"/>
</dbReference>
<dbReference type="InterPro" id="IPR049730">
    <property type="entry name" value="SNF2/RAD54-like_C"/>
</dbReference>
<dbReference type="InterPro" id="IPR007527">
    <property type="entry name" value="Znf_SWIM"/>
</dbReference>
<dbReference type="OrthoDB" id="9760715at2"/>
<dbReference type="Pfam" id="PF00271">
    <property type="entry name" value="Helicase_C"/>
    <property type="match status" value="1"/>
</dbReference>
<feature type="domain" description="SWIM-type" evidence="4">
    <location>
        <begin position="63"/>
        <end position="97"/>
    </location>
</feature>
<dbReference type="InterPro" id="IPR000330">
    <property type="entry name" value="SNF2_N"/>
</dbReference>
<dbReference type="PROSITE" id="PS51192">
    <property type="entry name" value="HELICASE_ATP_BIND_1"/>
    <property type="match status" value="1"/>
</dbReference>
<evidence type="ECO:0000256" key="3">
    <source>
        <dbReference type="PROSITE-ProRule" id="PRU00325"/>
    </source>
</evidence>
<evidence type="ECO:0000256" key="1">
    <source>
        <dbReference type="ARBA" id="ARBA00022801"/>
    </source>
</evidence>
<keyword evidence="3" id="KW-0479">Metal-binding</keyword>
<dbReference type="GO" id="GO:0008270">
    <property type="term" value="F:zinc ion binding"/>
    <property type="evidence" value="ECO:0007669"/>
    <property type="project" value="UniProtKB-KW"/>
</dbReference>
<evidence type="ECO:0000259" key="4">
    <source>
        <dbReference type="PROSITE" id="PS50966"/>
    </source>
</evidence>
<evidence type="ECO:0000259" key="6">
    <source>
        <dbReference type="PROSITE" id="PS51194"/>
    </source>
</evidence>
<dbReference type="Proteomes" id="UP000291562">
    <property type="component" value="Chromosome"/>
</dbReference>
<dbReference type="KEGG" id="xbc:ELE36_00440"/>